<evidence type="ECO:0000256" key="8">
    <source>
        <dbReference type="ARBA" id="ARBA00022967"/>
    </source>
</evidence>
<keyword evidence="10 16" id="KW-1133">Transmembrane helix</keyword>
<comment type="catalytic activity">
    <reaction evidence="15">
        <text>a ubiquinone + NADH + 5 H(+)(in) = a ubiquinol + NAD(+) + 4 H(+)(out)</text>
        <dbReference type="Rhea" id="RHEA:29091"/>
        <dbReference type="Rhea" id="RHEA-COMP:9565"/>
        <dbReference type="Rhea" id="RHEA-COMP:9566"/>
        <dbReference type="ChEBI" id="CHEBI:15378"/>
        <dbReference type="ChEBI" id="CHEBI:16389"/>
        <dbReference type="ChEBI" id="CHEBI:17976"/>
        <dbReference type="ChEBI" id="CHEBI:57540"/>
        <dbReference type="ChEBI" id="CHEBI:57945"/>
        <dbReference type="EC" id="7.1.1.2"/>
    </reaction>
</comment>
<evidence type="ECO:0000313" key="17">
    <source>
        <dbReference type="EMBL" id="AOY40225.1"/>
    </source>
</evidence>
<evidence type="ECO:0000256" key="12">
    <source>
        <dbReference type="ARBA" id="ARBA00023128"/>
    </source>
</evidence>
<evidence type="ECO:0000256" key="5">
    <source>
        <dbReference type="ARBA" id="ARBA00022448"/>
    </source>
</evidence>
<dbReference type="EMBL" id="KX035217">
    <property type="protein sequence ID" value="AOY40225.1"/>
    <property type="molecule type" value="Genomic_DNA"/>
</dbReference>
<evidence type="ECO:0000256" key="13">
    <source>
        <dbReference type="ARBA" id="ARBA00023136"/>
    </source>
</evidence>
<dbReference type="PANTHER" id="PTHR11435:SF1">
    <property type="entry name" value="NADH-UBIQUINONE OXIDOREDUCTASE CHAIN 6"/>
    <property type="match status" value="1"/>
</dbReference>
<dbReference type="PANTHER" id="PTHR11435">
    <property type="entry name" value="NADH UBIQUINONE OXIDOREDUCTASE SUBUNIT ND6"/>
    <property type="match status" value="1"/>
</dbReference>
<evidence type="ECO:0000256" key="6">
    <source>
        <dbReference type="ARBA" id="ARBA00022660"/>
    </source>
</evidence>
<keyword evidence="13 16" id="KW-0472">Membrane</keyword>
<keyword evidence="9" id="KW-0249">Electron transport</keyword>
<keyword evidence="6" id="KW-0679">Respiratory chain</keyword>
<dbReference type="AlphaFoldDB" id="A0A343A6M0"/>
<evidence type="ECO:0000256" key="7">
    <source>
        <dbReference type="ARBA" id="ARBA00022692"/>
    </source>
</evidence>
<evidence type="ECO:0000256" key="15">
    <source>
        <dbReference type="ARBA" id="ARBA00049551"/>
    </source>
</evidence>
<evidence type="ECO:0000256" key="3">
    <source>
        <dbReference type="ARBA" id="ARBA00012944"/>
    </source>
</evidence>
<dbReference type="EC" id="7.1.1.2" evidence="3"/>
<evidence type="ECO:0000256" key="14">
    <source>
        <dbReference type="ARBA" id="ARBA00031019"/>
    </source>
</evidence>
<dbReference type="GO" id="GO:0031966">
    <property type="term" value="C:mitochondrial membrane"/>
    <property type="evidence" value="ECO:0007669"/>
    <property type="project" value="UniProtKB-SubCell"/>
</dbReference>
<comment type="subcellular location">
    <subcellularLocation>
        <location evidence="1">Mitochondrion membrane</location>
        <topology evidence="1">Multi-pass membrane protein</topology>
    </subcellularLocation>
</comment>
<evidence type="ECO:0000256" key="9">
    <source>
        <dbReference type="ARBA" id="ARBA00022982"/>
    </source>
</evidence>
<gene>
    <name evidence="17" type="primary">nad6</name>
</gene>
<sequence length="168" mass="19448">MLALLLLMIFMLSILLMFFKNPLSKGYMLLLLTIYTSLYASTLFINAWFGYILFLILVGGMLVAFIYMTSVASNEKFKLPKYFMILTFTISMITLIMWVYYSGFHMNFISFSSMSTNQEENNLTIKPLTKIFSDPMSHIPIALMSYLFLTLIMVVKMTDLIKGPIRQK</sequence>
<evidence type="ECO:0000256" key="10">
    <source>
        <dbReference type="ARBA" id="ARBA00022989"/>
    </source>
</evidence>
<keyword evidence="7 16" id="KW-0812">Transmembrane</keyword>
<evidence type="ECO:0000256" key="2">
    <source>
        <dbReference type="ARBA" id="ARBA00005698"/>
    </source>
</evidence>
<keyword evidence="5" id="KW-0813">Transport</keyword>
<organism evidence="17">
    <name type="scientific">Anisandrus dispar</name>
    <dbReference type="NCBI Taxonomy" id="748732"/>
    <lineage>
        <taxon>Eukaryota</taxon>
        <taxon>Metazoa</taxon>
        <taxon>Ecdysozoa</taxon>
        <taxon>Arthropoda</taxon>
        <taxon>Hexapoda</taxon>
        <taxon>Insecta</taxon>
        <taxon>Pterygota</taxon>
        <taxon>Neoptera</taxon>
        <taxon>Endopterygota</taxon>
        <taxon>Coleoptera</taxon>
        <taxon>Polyphaga</taxon>
        <taxon>Cucujiformia</taxon>
        <taxon>Curculionidae</taxon>
        <taxon>Scolytinae</taxon>
        <taxon>Anisandrus</taxon>
    </lineage>
</organism>
<keyword evidence="11" id="KW-0520">NAD</keyword>
<evidence type="ECO:0000256" key="4">
    <source>
        <dbReference type="ARBA" id="ARBA00021095"/>
    </source>
</evidence>
<protein>
    <recommendedName>
        <fullName evidence="4">NADH-ubiquinone oxidoreductase chain 6</fullName>
        <ecNumber evidence="3">7.1.1.2</ecNumber>
    </recommendedName>
    <alternativeName>
        <fullName evidence="14">NADH dehydrogenase subunit 6</fullName>
    </alternativeName>
</protein>
<evidence type="ECO:0000256" key="11">
    <source>
        <dbReference type="ARBA" id="ARBA00023027"/>
    </source>
</evidence>
<reference evidence="17" key="1">
    <citation type="submission" date="2016-04" db="EMBL/GenBank/DDBJ databases">
        <title>Mitochondria of Scolytid beetles.</title>
        <authorList>
            <person name="Miller K."/>
            <person name="Linard B."/>
            <person name="Vogler A.P."/>
        </authorList>
    </citation>
    <scope>NUCLEOTIDE SEQUENCE</scope>
</reference>
<feature type="transmembrane region" description="Helical" evidence="16">
    <location>
        <begin position="82"/>
        <end position="101"/>
    </location>
</feature>
<dbReference type="InterPro" id="IPR050269">
    <property type="entry name" value="ComplexI_Subunit6"/>
</dbReference>
<comment type="similarity">
    <text evidence="2">Belongs to the complex I subunit 6 family.</text>
</comment>
<name>A0A343A6M0_9CUCU</name>
<evidence type="ECO:0000256" key="16">
    <source>
        <dbReference type="SAM" id="Phobius"/>
    </source>
</evidence>
<proteinExistence type="inferred from homology"/>
<keyword evidence="12 17" id="KW-0496">Mitochondrion</keyword>
<evidence type="ECO:0000256" key="1">
    <source>
        <dbReference type="ARBA" id="ARBA00004225"/>
    </source>
</evidence>
<dbReference type="GO" id="GO:0008137">
    <property type="term" value="F:NADH dehydrogenase (ubiquinone) activity"/>
    <property type="evidence" value="ECO:0007669"/>
    <property type="project" value="UniProtKB-EC"/>
</dbReference>
<feature type="transmembrane region" description="Helical" evidence="16">
    <location>
        <begin position="139"/>
        <end position="158"/>
    </location>
</feature>
<keyword evidence="8" id="KW-1278">Translocase</keyword>
<accession>A0A343A6M0</accession>
<geneLocation type="mitochondrion" evidence="17"/>
<feature type="transmembrane region" description="Helical" evidence="16">
    <location>
        <begin position="48"/>
        <end position="70"/>
    </location>
</feature>